<sequence length="376" mass="42244">MPSVLLIEADEDRRDLLVLFIVHVTAAGDSPLVGKQDSSPLLITVSVTARLRLLILSLFIIIINSRGYEVGALGNRGVVAEVLAETLVVVERPEQSLTRRRERRRPCEQSEGYVVDRSKRREFERSKFENAKANREEDSRTRSSTQDKARRVAPMRDSDKGNVSCQSWWHVRRHLGEMSGGHLCLGDAGKASLLPFVKWFPSGAGEACFEGKSGSCPLTMPFHLPKPPSECFATSPSLIFFFPRNVNPQESSTERRRIHHQPTELLSERQNTRRLHCKPQKRPGSQYTIDHSVASARPSGGGCSTDTDSSWPSVLQQPRNRLPRARKPACSILSRRPPHYRRSAQPGQSCRYPTETEACETPNLAIRPILLPRQAR</sequence>
<dbReference type="EMBL" id="JAQOWY010000744">
    <property type="protein sequence ID" value="KAK1838933.1"/>
    <property type="molecule type" value="Genomic_DNA"/>
</dbReference>
<feature type="compositionally biased region" description="Basic and acidic residues" evidence="1">
    <location>
        <begin position="126"/>
        <end position="160"/>
    </location>
</feature>
<feature type="compositionally biased region" description="Basic residues" evidence="1">
    <location>
        <begin position="272"/>
        <end position="281"/>
    </location>
</feature>
<gene>
    <name evidence="2" type="ORF">CCHR01_18444</name>
</gene>
<dbReference type="Proteomes" id="UP001243330">
    <property type="component" value="Unassembled WGS sequence"/>
</dbReference>
<protein>
    <submittedName>
        <fullName evidence="2">Uncharacterized protein</fullName>
    </submittedName>
</protein>
<evidence type="ECO:0000256" key="1">
    <source>
        <dbReference type="SAM" id="MobiDB-lite"/>
    </source>
</evidence>
<organism evidence="2 3">
    <name type="scientific">Colletotrichum chrysophilum</name>
    <dbReference type="NCBI Taxonomy" id="1836956"/>
    <lineage>
        <taxon>Eukaryota</taxon>
        <taxon>Fungi</taxon>
        <taxon>Dikarya</taxon>
        <taxon>Ascomycota</taxon>
        <taxon>Pezizomycotina</taxon>
        <taxon>Sordariomycetes</taxon>
        <taxon>Hypocreomycetidae</taxon>
        <taxon>Glomerellales</taxon>
        <taxon>Glomerellaceae</taxon>
        <taxon>Colletotrichum</taxon>
        <taxon>Colletotrichum gloeosporioides species complex</taxon>
    </lineage>
</organism>
<feature type="region of interest" description="Disordered" evidence="1">
    <location>
        <begin position="126"/>
        <end position="161"/>
    </location>
</feature>
<name>A0AAD9A0P5_9PEZI</name>
<evidence type="ECO:0000313" key="2">
    <source>
        <dbReference type="EMBL" id="KAK1838933.1"/>
    </source>
</evidence>
<accession>A0AAD9A0P5</accession>
<comment type="caution">
    <text evidence="2">The sequence shown here is derived from an EMBL/GenBank/DDBJ whole genome shotgun (WGS) entry which is preliminary data.</text>
</comment>
<proteinExistence type="predicted"/>
<feature type="region of interest" description="Disordered" evidence="1">
    <location>
        <begin position="251"/>
        <end position="356"/>
    </location>
</feature>
<keyword evidence="3" id="KW-1185">Reference proteome</keyword>
<dbReference type="AlphaFoldDB" id="A0AAD9A0P5"/>
<reference evidence="2" key="1">
    <citation type="submission" date="2023-01" db="EMBL/GenBank/DDBJ databases">
        <title>Colletotrichum chrysophilum M932 genome sequence.</title>
        <authorList>
            <person name="Baroncelli R."/>
        </authorList>
    </citation>
    <scope>NUCLEOTIDE SEQUENCE</scope>
    <source>
        <strain evidence="2">M932</strain>
    </source>
</reference>
<evidence type="ECO:0000313" key="3">
    <source>
        <dbReference type="Proteomes" id="UP001243330"/>
    </source>
</evidence>